<dbReference type="PANTHER" id="PTHR43162:SF1">
    <property type="entry name" value="PRESTALK A DIFFERENTIATION PROTEIN A"/>
    <property type="match status" value="1"/>
</dbReference>
<organism evidence="2 3">
    <name type="scientific">Eiseniibacteriota bacterium</name>
    <dbReference type="NCBI Taxonomy" id="2212470"/>
    <lineage>
        <taxon>Bacteria</taxon>
        <taxon>Candidatus Eiseniibacteriota</taxon>
    </lineage>
</organism>
<dbReference type="InterPro" id="IPR008030">
    <property type="entry name" value="NmrA-like"/>
</dbReference>
<evidence type="ECO:0000259" key="1">
    <source>
        <dbReference type="Pfam" id="PF05368"/>
    </source>
</evidence>
<dbReference type="Gene3D" id="3.90.25.10">
    <property type="entry name" value="UDP-galactose 4-epimerase, domain 1"/>
    <property type="match status" value="1"/>
</dbReference>
<proteinExistence type="predicted"/>
<accession>A0ABV6YJ86</accession>
<reference evidence="2 3" key="1">
    <citation type="submission" date="2024-09" db="EMBL/GenBank/DDBJ databases">
        <authorList>
            <person name="D'Angelo T."/>
        </authorList>
    </citation>
    <scope>NUCLEOTIDE SEQUENCE [LARGE SCALE GENOMIC DNA]</scope>
    <source>
        <strain evidence="2">SAG AM-320-E07</strain>
    </source>
</reference>
<evidence type="ECO:0000313" key="2">
    <source>
        <dbReference type="EMBL" id="MFC1572368.1"/>
    </source>
</evidence>
<dbReference type="PANTHER" id="PTHR43162">
    <property type="match status" value="1"/>
</dbReference>
<comment type="caution">
    <text evidence="2">The sequence shown here is derived from an EMBL/GenBank/DDBJ whole genome shotgun (WGS) entry which is preliminary data.</text>
</comment>
<sequence length="300" mass="32152">MRIAITTPTGNVGRKLTRILLDQGGHNLALLARDPSRLREEQADGAEILQGDLGDAAFVQKATRGADALFWAIPPHYGAPDHLEYQKGIVRSGVQAVRENGIKHVVFLSSIGGHLPSGTGPITGLHVAEEEFARIAAGLTILRPAFFMENFLATVETVRQANSIFLPVPPEREIPMIATRDIAAAAAAALTTQEISGKHIVPLHGFRDYSFAEVAQLLGKEMGAQINFVQVGAEQTKDAILKLGASDSVADTMLELYQAMANGRIRGEFPRSHESTTPTTFEEFARAILVPAVQATGATA</sequence>
<name>A0ABV6YJ86_UNCEI</name>
<dbReference type="EMBL" id="JBHPKH010000013">
    <property type="protein sequence ID" value="MFC1572368.1"/>
    <property type="molecule type" value="Genomic_DNA"/>
</dbReference>
<evidence type="ECO:0000313" key="3">
    <source>
        <dbReference type="Proteomes" id="UP001593833"/>
    </source>
</evidence>
<dbReference type="Proteomes" id="UP001593833">
    <property type="component" value="Unassembled WGS sequence"/>
</dbReference>
<dbReference type="InterPro" id="IPR036291">
    <property type="entry name" value="NAD(P)-bd_dom_sf"/>
</dbReference>
<keyword evidence="3" id="KW-1185">Reference proteome</keyword>
<feature type="domain" description="NmrA-like" evidence="1">
    <location>
        <begin position="2"/>
        <end position="284"/>
    </location>
</feature>
<protein>
    <submittedName>
        <fullName evidence="2">NmrA family NAD(P)-binding protein</fullName>
    </submittedName>
</protein>
<dbReference type="Pfam" id="PF05368">
    <property type="entry name" value="NmrA"/>
    <property type="match status" value="1"/>
</dbReference>
<dbReference type="InterPro" id="IPR051604">
    <property type="entry name" value="Ergot_Alk_Oxidoreductase"/>
</dbReference>
<dbReference type="Gene3D" id="3.40.50.720">
    <property type="entry name" value="NAD(P)-binding Rossmann-like Domain"/>
    <property type="match status" value="1"/>
</dbReference>
<dbReference type="SUPFAM" id="SSF51735">
    <property type="entry name" value="NAD(P)-binding Rossmann-fold domains"/>
    <property type="match status" value="1"/>
</dbReference>
<gene>
    <name evidence="2" type="ORF">ACFL6M_02105</name>
</gene>